<dbReference type="EMBL" id="BK015340">
    <property type="protein sequence ID" value="DAE02065.1"/>
    <property type="molecule type" value="Genomic_DNA"/>
</dbReference>
<evidence type="ECO:0000313" key="1">
    <source>
        <dbReference type="EMBL" id="DAE02065.1"/>
    </source>
</evidence>
<accession>A0A8S5P6K5</accession>
<protein>
    <submittedName>
        <fullName evidence="1">Uncharacterized protein</fullName>
    </submittedName>
</protein>
<proteinExistence type="predicted"/>
<reference evidence="1" key="1">
    <citation type="journal article" date="2021" name="Proc. Natl. Acad. Sci. U.S.A.">
        <title>A Catalog of Tens of Thousands of Viruses from Human Metagenomes Reveals Hidden Associations with Chronic Diseases.</title>
        <authorList>
            <person name="Tisza M.J."/>
            <person name="Buck C.B."/>
        </authorList>
    </citation>
    <scope>NUCLEOTIDE SEQUENCE</scope>
    <source>
        <strain evidence="1">Ct1Eo1</strain>
    </source>
</reference>
<name>A0A8S5P6K5_9CAUD</name>
<organism evidence="1">
    <name type="scientific">Siphoviridae sp. ct1Eo1</name>
    <dbReference type="NCBI Taxonomy" id="2825307"/>
    <lineage>
        <taxon>Viruses</taxon>
        <taxon>Duplodnaviria</taxon>
        <taxon>Heunggongvirae</taxon>
        <taxon>Uroviricota</taxon>
        <taxon>Caudoviricetes</taxon>
    </lineage>
</organism>
<sequence length="44" mass="4844">MPHCWSSFPRPASKTYRKTGFSRRAALPLQPCVSETPAGKIPQG</sequence>